<proteinExistence type="predicted"/>
<reference evidence="1" key="1">
    <citation type="journal article" date="2012" name="PLoS ONE">
        <title>Gene sets for utilization of primary and secondary nutrition supplies in the distal gut of endangered iberian lynx.</title>
        <authorList>
            <person name="Alcaide M."/>
            <person name="Messina E."/>
            <person name="Richter M."/>
            <person name="Bargiela R."/>
            <person name="Peplies J."/>
            <person name="Huws S.A."/>
            <person name="Newbold C.J."/>
            <person name="Golyshin P.N."/>
            <person name="Simon M.A."/>
            <person name="Lopez G."/>
            <person name="Yakimov M.M."/>
            <person name="Ferrer M."/>
        </authorList>
    </citation>
    <scope>NUCLEOTIDE SEQUENCE</scope>
</reference>
<name>J9G9W6_9ZZZZ</name>
<comment type="caution">
    <text evidence="1">The sequence shown here is derived from an EMBL/GenBank/DDBJ whole genome shotgun (WGS) entry which is preliminary data.</text>
</comment>
<sequence length="34" mass="3554">MTCRQAPQGGMGVSMKSFSVLAAMARVSTGWSGY</sequence>
<accession>J9G9W6</accession>
<dbReference type="AlphaFoldDB" id="J9G9W6"/>
<evidence type="ECO:0000313" key="1">
    <source>
        <dbReference type="EMBL" id="EJX04062.1"/>
    </source>
</evidence>
<gene>
    <name evidence="1" type="ORF">EVA_07839</name>
</gene>
<dbReference type="EMBL" id="AMCI01001934">
    <property type="protein sequence ID" value="EJX04062.1"/>
    <property type="molecule type" value="Genomic_DNA"/>
</dbReference>
<organism evidence="1">
    <name type="scientific">gut metagenome</name>
    <dbReference type="NCBI Taxonomy" id="749906"/>
    <lineage>
        <taxon>unclassified sequences</taxon>
        <taxon>metagenomes</taxon>
        <taxon>organismal metagenomes</taxon>
    </lineage>
</organism>
<protein>
    <submittedName>
        <fullName evidence="1">Uncharacterized protein</fullName>
    </submittedName>
</protein>